<dbReference type="Gene3D" id="3.30.565.10">
    <property type="entry name" value="Histidine kinase-like ATPase, C-terminal domain"/>
    <property type="match status" value="1"/>
</dbReference>
<protein>
    <recommendedName>
        <fullName evidence="2">histidine kinase</fullName>
        <ecNumber evidence="2">2.7.13.3</ecNumber>
    </recommendedName>
</protein>
<keyword evidence="8" id="KW-0472">Membrane</keyword>
<evidence type="ECO:0000256" key="3">
    <source>
        <dbReference type="ARBA" id="ARBA00022679"/>
    </source>
</evidence>
<dbReference type="PANTHER" id="PTHR24421:SF60">
    <property type="entry name" value="SENSOR HISTIDINE KINASE COMP"/>
    <property type="match status" value="1"/>
</dbReference>
<keyword evidence="8" id="KW-1133">Transmembrane helix</keyword>
<dbReference type="GO" id="GO:0016020">
    <property type="term" value="C:membrane"/>
    <property type="evidence" value="ECO:0007669"/>
    <property type="project" value="InterPro"/>
</dbReference>
<evidence type="ECO:0000256" key="5">
    <source>
        <dbReference type="ARBA" id="ARBA00022777"/>
    </source>
</evidence>
<sequence>MDSLLRHENFWTALAILVIYVVMIGMIIVRRRRQRNLLKDNQTRLLEAESRFRMLDDLLHTLDVGIWSYDCGSGRIVSASLAFHEMTGYSAEYFGNGVPWRALIHPEDLPLFESCVLKLRQGEAVHTHYRIIHAAGEVRWVQVKMIPTMDQAKRMVRVDGIAIDVTSRHKMEEALQDITERKKMEQALKESVERYRRLVESSPVAIAVCREHKLVYVNPAGLRIVGASGSEDFLGTDPWDWLYEPCEQSKRDRVIERIRQGNVVSEELSIRRMDGAKAEVIVTALPDDDTDAIKIFFEDVTARKAAEQALIESERINRHILDIAPVAMVLHSNFECIYMNPAGMRLLGVTDLGQLVERGYEHFVPPDQIDLVQREVKGVYERGATATLVESQIIQLDGTVIDIEVVTAPIPYIGDHTALTIIRDITEEKRAERERKAAEKLIRESEERYFKLQMSLDRFSSDLFGMVKISELNARIVEEIQKVLKTGKVSLVTMNCGSSEFCIVGGAEDFSKDVLYAICERHPERLPLCKLHETPDGYFVKIGEINGEHSMIYIGEKASLLKYEAKKIWLETISRYVSVLYDNFRVIEDLTSELEKLGSSQQPIWLLRVMLHLSENERKRLSQDLHDAALQEQIIWYRKLNQIVTDTELPPKLRGQLEEIEQGLLDVIYQIRITCNELRPPLLKEEGLERSLEALFEFTQLRTNYAISFEGSGFEEDLSDDRLIGLYRIVQELLSNATKHSNATEVKLSLSTRSGKVILNYEDNGIGMGPEELEKLEKQRDHFSSMGIRGMKERVRCMNGTIAFGSAASGGLSISISVTAR</sequence>
<comment type="catalytic activity">
    <reaction evidence="1">
        <text>ATP + protein L-histidine = ADP + protein N-phospho-L-histidine.</text>
        <dbReference type="EC" id="2.7.13.3"/>
    </reaction>
</comment>
<dbReference type="EMBL" id="CP016809">
    <property type="protein sequence ID" value="ANY76476.1"/>
    <property type="molecule type" value="Genomic_DNA"/>
</dbReference>
<dbReference type="Pfam" id="PF13426">
    <property type="entry name" value="PAS_9"/>
    <property type="match status" value="1"/>
</dbReference>
<keyword evidence="5 12" id="KW-0418">Kinase</keyword>
<dbReference type="InterPro" id="IPR001610">
    <property type="entry name" value="PAC"/>
</dbReference>
<organism evidence="12">
    <name type="scientific">Paenibacillus ihbetae</name>
    <dbReference type="NCBI Taxonomy" id="1870820"/>
    <lineage>
        <taxon>Bacteria</taxon>
        <taxon>Bacillati</taxon>
        <taxon>Bacillota</taxon>
        <taxon>Bacilli</taxon>
        <taxon>Bacillales</taxon>
        <taxon>Paenibacillaceae</taxon>
        <taxon>Paenibacillus</taxon>
    </lineage>
</organism>
<dbReference type="InterPro" id="IPR000014">
    <property type="entry name" value="PAS"/>
</dbReference>
<keyword evidence="4" id="KW-0547">Nucleotide-binding</keyword>
<dbReference type="KEGG" id="pib:BBD41_07960"/>
<evidence type="ECO:0000256" key="1">
    <source>
        <dbReference type="ARBA" id="ARBA00000085"/>
    </source>
</evidence>
<dbReference type="PANTHER" id="PTHR24421">
    <property type="entry name" value="NITRATE/NITRITE SENSOR PROTEIN NARX-RELATED"/>
    <property type="match status" value="1"/>
</dbReference>
<feature type="domain" description="PAC" evidence="11">
    <location>
        <begin position="125"/>
        <end position="177"/>
    </location>
</feature>
<feature type="domain" description="PAC" evidence="11">
    <location>
        <begin position="387"/>
        <end position="437"/>
    </location>
</feature>
<dbReference type="PROSITE" id="PS50112">
    <property type="entry name" value="PAS"/>
    <property type="match status" value="1"/>
</dbReference>
<dbReference type="PROSITE" id="PS50109">
    <property type="entry name" value="HIS_KIN"/>
    <property type="match status" value="1"/>
</dbReference>
<dbReference type="CDD" id="cd16917">
    <property type="entry name" value="HATPase_UhpB-NarQ-NarX-like"/>
    <property type="match status" value="1"/>
</dbReference>
<evidence type="ECO:0000256" key="6">
    <source>
        <dbReference type="ARBA" id="ARBA00022840"/>
    </source>
</evidence>
<dbReference type="AlphaFoldDB" id="A0A1B2E925"/>
<dbReference type="InterPro" id="IPR036890">
    <property type="entry name" value="HATPase_C_sf"/>
</dbReference>
<evidence type="ECO:0000256" key="4">
    <source>
        <dbReference type="ARBA" id="ARBA00022741"/>
    </source>
</evidence>
<dbReference type="InterPro" id="IPR000700">
    <property type="entry name" value="PAS-assoc_C"/>
</dbReference>
<dbReference type="Pfam" id="PF13188">
    <property type="entry name" value="PAS_8"/>
    <property type="match status" value="1"/>
</dbReference>
<accession>A0A1B2E925</accession>
<dbReference type="Pfam" id="PF08447">
    <property type="entry name" value="PAS_3"/>
    <property type="match status" value="1"/>
</dbReference>
<dbReference type="SMART" id="SM00387">
    <property type="entry name" value="HATPase_c"/>
    <property type="match status" value="1"/>
</dbReference>
<dbReference type="GO" id="GO:0000155">
    <property type="term" value="F:phosphorelay sensor kinase activity"/>
    <property type="evidence" value="ECO:0007669"/>
    <property type="project" value="InterPro"/>
</dbReference>
<dbReference type="Pfam" id="PF02518">
    <property type="entry name" value="HATPase_c"/>
    <property type="match status" value="1"/>
</dbReference>
<dbReference type="InterPro" id="IPR005467">
    <property type="entry name" value="His_kinase_dom"/>
</dbReference>
<dbReference type="CDD" id="cd00130">
    <property type="entry name" value="PAS"/>
    <property type="match status" value="2"/>
</dbReference>
<keyword evidence="3" id="KW-0808">Transferase</keyword>
<dbReference type="Gene3D" id="3.30.450.20">
    <property type="entry name" value="PAS domain"/>
    <property type="match status" value="3"/>
</dbReference>
<evidence type="ECO:0000259" key="9">
    <source>
        <dbReference type="PROSITE" id="PS50109"/>
    </source>
</evidence>
<gene>
    <name evidence="12" type="ORF">BBD41_07960</name>
</gene>
<dbReference type="GO" id="GO:0046983">
    <property type="term" value="F:protein dimerization activity"/>
    <property type="evidence" value="ECO:0007669"/>
    <property type="project" value="InterPro"/>
</dbReference>
<evidence type="ECO:0000259" key="10">
    <source>
        <dbReference type="PROSITE" id="PS50112"/>
    </source>
</evidence>
<evidence type="ECO:0000313" key="12">
    <source>
        <dbReference type="EMBL" id="ANY76476.1"/>
    </source>
</evidence>
<dbReference type="InterPro" id="IPR035965">
    <property type="entry name" value="PAS-like_dom_sf"/>
</dbReference>
<dbReference type="GO" id="GO:0005524">
    <property type="term" value="F:ATP binding"/>
    <property type="evidence" value="ECO:0007669"/>
    <property type="project" value="UniProtKB-KW"/>
</dbReference>
<dbReference type="InterPro" id="IPR003594">
    <property type="entry name" value="HATPase_dom"/>
</dbReference>
<dbReference type="EC" id="2.7.13.3" evidence="2"/>
<dbReference type="PROSITE" id="PS50113">
    <property type="entry name" value="PAC"/>
    <property type="match status" value="2"/>
</dbReference>
<dbReference type="SMART" id="SM00086">
    <property type="entry name" value="PAC"/>
    <property type="match status" value="3"/>
</dbReference>
<dbReference type="SUPFAM" id="SSF55785">
    <property type="entry name" value="PYP-like sensor domain (PAS domain)"/>
    <property type="match status" value="3"/>
</dbReference>
<proteinExistence type="predicted"/>
<evidence type="ECO:0000256" key="2">
    <source>
        <dbReference type="ARBA" id="ARBA00012438"/>
    </source>
</evidence>
<keyword evidence="8" id="KW-0812">Transmembrane</keyword>
<dbReference type="NCBIfam" id="TIGR00229">
    <property type="entry name" value="sensory_box"/>
    <property type="match status" value="3"/>
</dbReference>
<evidence type="ECO:0000256" key="8">
    <source>
        <dbReference type="SAM" id="Phobius"/>
    </source>
</evidence>
<evidence type="ECO:0000256" key="7">
    <source>
        <dbReference type="ARBA" id="ARBA00023012"/>
    </source>
</evidence>
<keyword evidence="6" id="KW-0067">ATP-binding</keyword>
<feature type="transmembrane region" description="Helical" evidence="8">
    <location>
        <begin position="12"/>
        <end position="29"/>
    </location>
</feature>
<dbReference type="SUPFAM" id="SSF55874">
    <property type="entry name" value="ATPase domain of HSP90 chaperone/DNA topoisomerase II/histidine kinase"/>
    <property type="match status" value="1"/>
</dbReference>
<evidence type="ECO:0000259" key="11">
    <source>
        <dbReference type="PROSITE" id="PS50113"/>
    </source>
</evidence>
<feature type="domain" description="PAS" evidence="10">
    <location>
        <begin position="51"/>
        <end position="123"/>
    </location>
</feature>
<dbReference type="InterPro" id="IPR050482">
    <property type="entry name" value="Sensor_HK_TwoCompSys"/>
</dbReference>
<dbReference type="Pfam" id="PF07730">
    <property type="entry name" value="HisKA_3"/>
    <property type="match status" value="1"/>
</dbReference>
<dbReference type="InterPro" id="IPR011712">
    <property type="entry name" value="Sig_transdc_His_kin_sub3_dim/P"/>
</dbReference>
<name>A0A1B2E925_9BACL</name>
<dbReference type="SMART" id="SM00091">
    <property type="entry name" value="PAS"/>
    <property type="match status" value="3"/>
</dbReference>
<reference evidence="12" key="1">
    <citation type="submission" date="2016-08" db="EMBL/GenBank/DDBJ databases">
        <title>Complete Genome Seqeunce of Paenibacillus sp. nov. IHBB 9852 from high altitute lake of Indian trans-Himalayas.</title>
        <authorList>
            <person name="Kiran S."/>
            <person name="Swarnkar M.K."/>
            <person name="Rana A."/>
            <person name="Tewari R."/>
            <person name="Gulati A."/>
        </authorList>
    </citation>
    <scope>NUCLEOTIDE SEQUENCE [LARGE SCALE GENOMIC DNA]</scope>
    <source>
        <strain evidence="12">IHBB 9852</strain>
    </source>
</reference>
<feature type="domain" description="Histidine kinase" evidence="9">
    <location>
        <begin position="726"/>
        <end position="821"/>
    </location>
</feature>
<dbReference type="InterPro" id="IPR013655">
    <property type="entry name" value="PAS_fold_3"/>
</dbReference>
<keyword evidence="7" id="KW-0902">Two-component regulatory system</keyword>